<organism evidence="2 3">
    <name type="scientific">Halorientalis brevis</name>
    <dbReference type="NCBI Taxonomy" id="1126241"/>
    <lineage>
        <taxon>Archaea</taxon>
        <taxon>Methanobacteriati</taxon>
        <taxon>Methanobacteriota</taxon>
        <taxon>Stenosarchaea group</taxon>
        <taxon>Halobacteria</taxon>
        <taxon>Halobacteriales</taxon>
        <taxon>Haloarculaceae</taxon>
        <taxon>Halorientalis</taxon>
    </lineage>
</organism>
<dbReference type="Proteomes" id="UP001597119">
    <property type="component" value="Unassembled WGS sequence"/>
</dbReference>
<evidence type="ECO:0000313" key="3">
    <source>
        <dbReference type="Proteomes" id="UP001597119"/>
    </source>
</evidence>
<dbReference type="EMBL" id="JBHUDJ010000001">
    <property type="protein sequence ID" value="MFD1585877.1"/>
    <property type="molecule type" value="Genomic_DNA"/>
</dbReference>
<evidence type="ECO:0000313" key="2">
    <source>
        <dbReference type="EMBL" id="MFD1585877.1"/>
    </source>
</evidence>
<evidence type="ECO:0000256" key="1">
    <source>
        <dbReference type="SAM" id="MobiDB-lite"/>
    </source>
</evidence>
<reference evidence="2 3" key="1">
    <citation type="journal article" date="2019" name="Int. J. Syst. Evol. Microbiol.">
        <title>The Global Catalogue of Microorganisms (GCM) 10K type strain sequencing project: providing services to taxonomists for standard genome sequencing and annotation.</title>
        <authorList>
            <consortium name="The Broad Institute Genomics Platform"/>
            <consortium name="The Broad Institute Genome Sequencing Center for Infectious Disease"/>
            <person name="Wu L."/>
            <person name="Ma J."/>
        </authorList>
    </citation>
    <scope>NUCLEOTIDE SEQUENCE [LARGE SCALE GENOMIC DNA]</scope>
    <source>
        <strain evidence="2 3">CGMCC 1.12125</strain>
    </source>
</reference>
<gene>
    <name evidence="2" type="ORF">ACFR9U_02695</name>
</gene>
<protein>
    <recommendedName>
        <fullName evidence="4">CopG family transcriptional regulator</fullName>
    </recommendedName>
</protein>
<evidence type="ECO:0008006" key="4">
    <source>
        <dbReference type="Google" id="ProtNLM"/>
    </source>
</evidence>
<comment type="caution">
    <text evidence="2">The sequence shown here is derived from an EMBL/GenBank/DDBJ whole genome shotgun (WGS) entry which is preliminary data.</text>
</comment>
<proteinExistence type="predicted"/>
<keyword evidence="3" id="KW-1185">Reference proteome</keyword>
<feature type="compositionally biased region" description="Basic and acidic residues" evidence="1">
    <location>
        <begin position="130"/>
        <end position="139"/>
    </location>
</feature>
<feature type="compositionally biased region" description="Acidic residues" evidence="1">
    <location>
        <begin position="178"/>
        <end position="194"/>
    </location>
</feature>
<name>A0ABD6C7N6_9EURY</name>
<feature type="compositionally biased region" description="Polar residues" evidence="1">
    <location>
        <begin position="150"/>
        <end position="166"/>
    </location>
</feature>
<accession>A0ABD6C7N6</accession>
<sequence length="205" mass="22474">MGKETVRYPDALVARIEELVADSDVFESKSELHRFASDFFLCVLDSDHDPSVLGYEDILADLEDESGVSLQPDDVATSDGDVPFLESYLQVRRYLLHGEVDDARAYVTETYDITDREALLLDELIGRHRQDATDARPTERGFQPPVADGQSRTNGKSPPSTQNGSTPDAGAQSADAIDASESEPEVIVPDDADGDGDRESPETRR</sequence>
<feature type="compositionally biased region" description="Basic and acidic residues" evidence="1">
    <location>
        <begin position="195"/>
        <end position="205"/>
    </location>
</feature>
<dbReference type="AlphaFoldDB" id="A0ABD6C7N6"/>
<feature type="region of interest" description="Disordered" evidence="1">
    <location>
        <begin position="130"/>
        <end position="205"/>
    </location>
</feature>
<dbReference type="RefSeq" id="WP_247376947.1">
    <property type="nucleotide sequence ID" value="NZ_JALLGV010000003.1"/>
</dbReference>